<evidence type="ECO:0000256" key="2">
    <source>
        <dbReference type="ARBA" id="ARBA00022538"/>
    </source>
</evidence>
<dbReference type="GO" id="GO:1990573">
    <property type="term" value="P:potassium ion import across plasma membrane"/>
    <property type="evidence" value="ECO:0007669"/>
    <property type="project" value="TreeGrafter"/>
</dbReference>
<keyword evidence="5 7" id="KW-0406">Ion transport</keyword>
<feature type="compositionally biased region" description="Low complexity" evidence="8">
    <location>
        <begin position="704"/>
        <end position="717"/>
    </location>
</feature>
<evidence type="ECO:0000313" key="10">
    <source>
        <dbReference type="Proteomes" id="UP001153069"/>
    </source>
</evidence>
<keyword evidence="10" id="KW-1185">Reference proteome</keyword>
<dbReference type="GO" id="GO:0034702">
    <property type="term" value="C:monoatomic ion channel complex"/>
    <property type="evidence" value="ECO:0007669"/>
    <property type="project" value="UniProtKB-KW"/>
</dbReference>
<dbReference type="PANTHER" id="PTHR11767">
    <property type="entry name" value="INWARD RECTIFIER POTASSIUM CHANNEL"/>
    <property type="match status" value="1"/>
</dbReference>
<dbReference type="GO" id="GO:0005886">
    <property type="term" value="C:plasma membrane"/>
    <property type="evidence" value="ECO:0007669"/>
    <property type="project" value="TreeGrafter"/>
</dbReference>
<comment type="subcellular location">
    <subcellularLocation>
        <location evidence="7">Membrane</location>
        <topology evidence="7">Multi-pass membrane protein</topology>
    </subcellularLocation>
</comment>
<dbReference type="InterPro" id="IPR013518">
    <property type="entry name" value="K_chnl_inward-rec_Kir_cyto"/>
</dbReference>
<evidence type="ECO:0000313" key="9">
    <source>
        <dbReference type="EMBL" id="CAB9510041.1"/>
    </source>
</evidence>
<gene>
    <name evidence="9" type="ORF">SEMRO_417_G138700.1</name>
</gene>
<feature type="region of interest" description="Disordered" evidence="8">
    <location>
        <begin position="591"/>
        <end position="652"/>
    </location>
</feature>
<keyword evidence="3 7" id="KW-0851">Voltage-gated channel</keyword>
<feature type="compositionally biased region" description="Polar residues" evidence="8">
    <location>
        <begin position="526"/>
        <end position="535"/>
    </location>
</feature>
<feature type="region of interest" description="Disordered" evidence="8">
    <location>
        <begin position="381"/>
        <end position="573"/>
    </location>
</feature>
<feature type="compositionally biased region" description="Polar residues" evidence="8">
    <location>
        <begin position="668"/>
        <end position="688"/>
    </location>
</feature>
<feature type="region of interest" description="Disordered" evidence="8">
    <location>
        <begin position="1"/>
        <end position="76"/>
    </location>
</feature>
<accession>A0A9N8HDA0</accession>
<comment type="similarity">
    <text evidence="7">Belongs to the inward rectifier-type potassium channel (TC 1.A.2.1) family.</text>
</comment>
<sequence>MVSSTSPNSRPAVPGEPPEEPEPDMLVRLPSNSEPPTIMTGESRDTGGLNNTGTIRSRSNVAANGTSGGRTDSEPVFKGKPRLIKRDRPNYQSRSRVQVRSQDWSAQLWKFISRLLSCQRRSGVHVLFSNRAIVGYRKDVRTPCFQIRVYETGTRHPVVQASCTMYVVTQKSPVPMPLRIIVPAEDIGSLLFLSLPSEVVHAIDADSALTPDPRVVPAMDKPQGPVNTKSTLEEEEDMYCPVCGEPFETINNMIQHGKYQDMVESHEDFPYVGSHQEVDWDEWEKTMTESRSWSLPQLKQYFEANISEVICIVEGIDPVTRGTFHAVQSYQLEDIYFGEGLFADCVYVTGPQNRDLAVDMSCFHHIDELSERDQEVVFEKFSNDGDDNDPGPPTKKLFTGHSDRGSVGPSKQESGILAQRATVSRPILVDEPTDRAVEVVQAEPTNPEEAPSQAAPIQSEDSPDAAKPEEAQSQAAELQTGDSPEEEAAQSQTADSPEAAKHEEAPSQAAQSQTGDSPEAPDKESSSQTEPSLAPTTPEPTSEERSSQTDPSQLPPEPVDEEDSGPQPWWKQPLVDGWVSYSGRFTAPLTAVLEEPVKETTEVPTATPDPPAVETTTTQAPASEASSIDPGSETPELETAVTDSATQTNTSSIQRLVVKDVATQTMFQKEASTQTTFSEPKIIFSSTSSEDHIALPTISQPVITTKSTPTTTTSRKATQAKKKSTLPTPRPQGRVFPRSSSVPIIDSSGLPSKSSTAAITPAEKKLQLRVARQLKQGEAPTSGKQAPPPLLTLEADVAKQLSRKSRRRASAPVVVVKDGSSGPARRSSAPIQLTPPRQGRQSAFRPISQDEEPRPASPPPPPRLKKVRRDKEHPDWKIHESHDRKTCHLSSR</sequence>
<dbReference type="AlphaFoldDB" id="A0A9N8HDA0"/>
<feature type="compositionally biased region" description="Polar residues" evidence="8">
    <location>
        <begin position="614"/>
        <end position="626"/>
    </location>
</feature>
<keyword evidence="6 7" id="KW-0407">Ion channel</keyword>
<dbReference type="OrthoDB" id="273257at2759"/>
<evidence type="ECO:0000256" key="1">
    <source>
        <dbReference type="ARBA" id="ARBA00022448"/>
    </source>
</evidence>
<dbReference type="InterPro" id="IPR014756">
    <property type="entry name" value="Ig_E-set"/>
</dbReference>
<keyword evidence="7" id="KW-0472">Membrane</keyword>
<keyword evidence="4 7" id="KW-0630">Potassium</keyword>
<dbReference type="SUPFAM" id="SSF81296">
    <property type="entry name" value="E set domains"/>
    <property type="match status" value="1"/>
</dbReference>
<feature type="compositionally biased region" description="Basic and acidic residues" evidence="8">
    <location>
        <begin position="869"/>
        <end position="886"/>
    </location>
</feature>
<dbReference type="EMBL" id="CAICTM010000416">
    <property type="protein sequence ID" value="CAB9510041.1"/>
    <property type="molecule type" value="Genomic_DNA"/>
</dbReference>
<dbReference type="GO" id="GO:0005242">
    <property type="term" value="F:inward rectifier potassium channel activity"/>
    <property type="evidence" value="ECO:0007669"/>
    <property type="project" value="InterPro"/>
</dbReference>
<evidence type="ECO:0000256" key="7">
    <source>
        <dbReference type="RuleBase" id="RU003822"/>
    </source>
</evidence>
<keyword evidence="2 7" id="KW-0633">Potassium transport</keyword>
<evidence type="ECO:0000256" key="8">
    <source>
        <dbReference type="SAM" id="MobiDB-lite"/>
    </source>
</evidence>
<evidence type="ECO:0000256" key="5">
    <source>
        <dbReference type="ARBA" id="ARBA00023065"/>
    </source>
</evidence>
<feature type="compositionally biased region" description="Polar residues" evidence="8">
    <location>
        <begin position="48"/>
        <end position="65"/>
    </location>
</feature>
<dbReference type="Gene3D" id="2.60.40.1400">
    <property type="entry name" value="G protein-activated inward rectifier potassium channel 1"/>
    <property type="match status" value="1"/>
</dbReference>
<reference evidence="9" key="1">
    <citation type="submission" date="2020-06" db="EMBL/GenBank/DDBJ databases">
        <authorList>
            <consortium name="Plant Systems Biology data submission"/>
        </authorList>
    </citation>
    <scope>NUCLEOTIDE SEQUENCE</scope>
    <source>
        <strain evidence="9">D6</strain>
    </source>
</reference>
<proteinExistence type="inferred from homology"/>
<dbReference type="Proteomes" id="UP001153069">
    <property type="component" value="Unassembled WGS sequence"/>
</dbReference>
<evidence type="ECO:0000256" key="6">
    <source>
        <dbReference type="ARBA" id="ARBA00023303"/>
    </source>
</evidence>
<dbReference type="InterPro" id="IPR016449">
    <property type="entry name" value="K_chnl_inward-rec_Kir"/>
</dbReference>
<dbReference type="GO" id="GO:0034765">
    <property type="term" value="P:regulation of monoatomic ion transmembrane transport"/>
    <property type="evidence" value="ECO:0007669"/>
    <property type="project" value="TreeGrafter"/>
</dbReference>
<name>A0A9N8HDA0_9STRA</name>
<feature type="region of interest" description="Disordered" evidence="8">
    <location>
        <begin position="668"/>
        <end position="892"/>
    </location>
</feature>
<feature type="compositionally biased region" description="Polar residues" evidence="8">
    <location>
        <begin position="641"/>
        <end position="652"/>
    </location>
</feature>
<keyword evidence="7" id="KW-0812">Transmembrane</keyword>
<evidence type="ECO:0000256" key="4">
    <source>
        <dbReference type="ARBA" id="ARBA00022958"/>
    </source>
</evidence>
<organism evidence="9 10">
    <name type="scientific">Seminavis robusta</name>
    <dbReference type="NCBI Taxonomy" id="568900"/>
    <lineage>
        <taxon>Eukaryota</taxon>
        <taxon>Sar</taxon>
        <taxon>Stramenopiles</taxon>
        <taxon>Ochrophyta</taxon>
        <taxon>Bacillariophyta</taxon>
        <taxon>Bacillariophyceae</taxon>
        <taxon>Bacillariophycidae</taxon>
        <taxon>Naviculales</taxon>
        <taxon>Naviculaceae</taxon>
        <taxon>Seminavis</taxon>
    </lineage>
</organism>
<evidence type="ECO:0000256" key="3">
    <source>
        <dbReference type="ARBA" id="ARBA00022882"/>
    </source>
</evidence>
<comment type="caution">
    <text evidence="9">The sequence shown here is derived from an EMBL/GenBank/DDBJ whole genome shotgun (WGS) entry which is preliminary data.</text>
</comment>
<keyword evidence="1 7" id="KW-0813">Transport</keyword>
<feature type="compositionally biased region" description="Polar residues" evidence="8">
    <location>
        <begin position="749"/>
        <end position="758"/>
    </location>
</feature>
<protein>
    <submittedName>
        <fullName evidence="9">Potassium inwardly-rectifying channel, subfamily J, member</fullName>
    </submittedName>
</protein>
<feature type="compositionally biased region" description="Polar residues" evidence="8">
    <location>
        <begin position="471"/>
        <end position="482"/>
    </location>
</feature>